<comment type="caution">
    <text evidence="3">The sequence shown here is derived from an EMBL/GenBank/DDBJ whole genome shotgun (WGS) entry which is preliminary data.</text>
</comment>
<gene>
    <name evidence="3" type="ORF">CKAH01_01111</name>
</gene>
<evidence type="ECO:0000256" key="1">
    <source>
        <dbReference type="SAM" id="MobiDB-lite"/>
    </source>
</evidence>
<feature type="chain" id="PRO_5042097066" evidence="2">
    <location>
        <begin position="28"/>
        <end position="212"/>
    </location>
</feature>
<sequence>MVGIAIHQSVIPAAFLTWCMLQPPLTADCDCVMNGDQPSINIPVLQARSAGQAVRSFGAAGLAKPTKNNETETKRSHNESPEARHRVAAEKRPYRKPRLAELDLMWKRREAAASRSDTGRQARMPVGHGMATMTSHRRHELCSQGSRGQLVPRKTTRASRTRAFYRACQSLISTGAQPNGPPDPQDPFLAIEDELKQSQPGPDCSGFDSQQY</sequence>
<evidence type="ECO:0000313" key="4">
    <source>
        <dbReference type="Proteomes" id="UP001281614"/>
    </source>
</evidence>
<organism evidence="3 4">
    <name type="scientific">Colletotrichum kahawae</name>
    <name type="common">Coffee berry disease fungus</name>
    <dbReference type="NCBI Taxonomy" id="34407"/>
    <lineage>
        <taxon>Eukaryota</taxon>
        <taxon>Fungi</taxon>
        <taxon>Dikarya</taxon>
        <taxon>Ascomycota</taxon>
        <taxon>Pezizomycotina</taxon>
        <taxon>Sordariomycetes</taxon>
        <taxon>Hypocreomycetidae</taxon>
        <taxon>Glomerellales</taxon>
        <taxon>Glomerellaceae</taxon>
        <taxon>Colletotrichum</taxon>
        <taxon>Colletotrichum gloeosporioides species complex</taxon>
    </lineage>
</organism>
<keyword evidence="2" id="KW-0732">Signal</keyword>
<name>A0AAD9YAG6_COLKA</name>
<dbReference type="AlphaFoldDB" id="A0AAD9YAG6"/>
<feature type="compositionally biased region" description="Basic and acidic residues" evidence="1">
    <location>
        <begin position="67"/>
        <end position="94"/>
    </location>
</feature>
<accession>A0AAD9YAG6</accession>
<feature type="region of interest" description="Disordered" evidence="1">
    <location>
        <begin position="172"/>
        <end position="212"/>
    </location>
</feature>
<reference evidence="3" key="1">
    <citation type="submission" date="2023-02" db="EMBL/GenBank/DDBJ databases">
        <title>Colletotrichum kahawae CIFC_Que2 genome sequencing and assembly.</title>
        <authorList>
            <person name="Baroncelli R."/>
        </authorList>
    </citation>
    <scope>NUCLEOTIDE SEQUENCE</scope>
    <source>
        <strain evidence="3">CIFC_Que2</strain>
    </source>
</reference>
<evidence type="ECO:0000313" key="3">
    <source>
        <dbReference type="EMBL" id="KAK2755219.1"/>
    </source>
</evidence>
<protein>
    <submittedName>
        <fullName evidence="3">Uncharacterized protein</fullName>
    </submittedName>
</protein>
<evidence type="ECO:0000256" key="2">
    <source>
        <dbReference type="SAM" id="SignalP"/>
    </source>
</evidence>
<feature type="signal peptide" evidence="2">
    <location>
        <begin position="1"/>
        <end position="27"/>
    </location>
</feature>
<proteinExistence type="predicted"/>
<dbReference type="EMBL" id="VYYT01000222">
    <property type="protein sequence ID" value="KAK2755219.1"/>
    <property type="molecule type" value="Genomic_DNA"/>
</dbReference>
<dbReference type="Proteomes" id="UP001281614">
    <property type="component" value="Unassembled WGS sequence"/>
</dbReference>
<feature type="region of interest" description="Disordered" evidence="1">
    <location>
        <begin position="58"/>
        <end position="94"/>
    </location>
</feature>
<keyword evidence="4" id="KW-1185">Reference proteome</keyword>